<dbReference type="PROSITE" id="PS00923">
    <property type="entry name" value="ASP_GLU_RACEMASE_1"/>
    <property type="match status" value="1"/>
</dbReference>
<reference evidence="8 11" key="3">
    <citation type="submission" date="2018-08" db="EMBL/GenBank/DDBJ databases">
        <title>Complete genome of the Arcobacter marinus type strain JCM 15502.</title>
        <authorList>
            <person name="Miller W.G."/>
            <person name="Yee E."/>
            <person name="Huynh S."/>
            <person name="Parker C.T."/>
        </authorList>
    </citation>
    <scope>NUCLEOTIDE SEQUENCE [LARGE SCALE GENOMIC DNA]</scope>
    <source>
        <strain evidence="8 11">JCM 15502</strain>
    </source>
</reference>
<evidence type="ECO:0000313" key="10">
    <source>
        <dbReference type="Proteomes" id="UP000224740"/>
    </source>
</evidence>
<dbReference type="EMBL" id="CP032101">
    <property type="protein sequence ID" value="AXX88131.1"/>
    <property type="molecule type" value="Genomic_DNA"/>
</dbReference>
<keyword evidence="6 7" id="KW-0961">Cell wall biogenesis/degradation</keyword>
<feature type="binding site" evidence="7">
    <location>
        <begin position="72"/>
        <end position="73"/>
    </location>
    <ligand>
        <name>substrate</name>
    </ligand>
</feature>
<evidence type="ECO:0000256" key="6">
    <source>
        <dbReference type="ARBA" id="ARBA00023316"/>
    </source>
</evidence>
<dbReference type="GO" id="GO:0009252">
    <property type="term" value="P:peptidoglycan biosynthetic process"/>
    <property type="evidence" value="ECO:0007669"/>
    <property type="project" value="UniProtKB-UniRule"/>
</dbReference>
<dbReference type="PANTHER" id="PTHR21198">
    <property type="entry name" value="GLUTAMATE RACEMASE"/>
    <property type="match status" value="1"/>
</dbReference>
<evidence type="ECO:0000256" key="3">
    <source>
        <dbReference type="ARBA" id="ARBA00022960"/>
    </source>
</evidence>
<dbReference type="GO" id="GO:0008881">
    <property type="term" value="F:glutamate racemase activity"/>
    <property type="evidence" value="ECO:0007669"/>
    <property type="project" value="UniProtKB-UniRule"/>
</dbReference>
<dbReference type="InterPro" id="IPR001920">
    <property type="entry name" value="Asp/Glu_race"/>
</dbReference>
<protein>
    <recommendedName>
        <fullName evidence="2 7">Glutamate racemase</fullName>
        <ecNumber evidence="2 7">5.1.1.3</ecNumber>
    </recommendedName>
</protein>
<comment type="catalytic activity">
    <reaction evidence="1 7">
        <text>L-glutamate = D-glutamate</text>
        <dbReference type="Rhea" id="RHEA:12813"/>
        <dbReference type="ChEBI" id="CHEBI:29985"/>
        <dbReference type="ChEBI" id="CHEBI:29986"/>
        <dbReference type="EC" id="5.1.1.3"/>
    </reaction>
</comment>
<dbReference type="PANTHER" id="PTHR21198:SF3">
    <property type="entry name" value="GLUTAMATE RACEMASE"/>
    <property type="match status" value="1"/>
</dbReference>
<dbReference type="EMBL" id="NXAO01000006">
    <property type="protein sequence ID" value="PHO16460.1"/>
    <property type="molecule type" value="Genomic_DNA"/>
</dbReference>
<accession>A0A347TNF3</accession>
<dbReference type="EC" id="5.1.1.3" evidence="2 7"/>
<evidence type="ECO:0000256" key="1">
    <source>
        <dbReference type="ARBA" id="ARBA00001602"/>
    </source>
</evidence>
<reference evidence="9" key="2">
    <citation type="submission" date="2017-09" db="EMBL/GenBank/DDBJ databases">
        <authorList>
            <person name="Perez-Cataluna A."/>
            <person name="Figueras M.J."/>
            <person name="Salas-Masso N."/>
        </authorList>
    </citation>
    <scope>NUCLEOTIDE SEQUENCE</scope>
    <source>
        <strain evidence="9">CECT 7727</strain>
    </source>
</reference>
<organism evidence="8 11">
    <name type="scientific">Malaciobacter marinus</name>
    <dbReference type="NCBI Taxonomy" id="505249"/>
    <lineage>
        <taxon>Bacteria</taxon>
        <taxon>Pseudomonadati</taxon>
        <taxon>Campylobacterota</taxon>
        <taxon>Epsilonproteobacteria</taxon>
        <taxon>Campylobacterales</taxon>
        <taxon>Arcobacteraceae</taxon>
        <taxon>Malaciobacter</taxon>
    </lineage>
</organism>
<feature type="binding site" evidence="7">
    <location>
        <begin position="7"/>
        <end position="8"/>
    </location>
    <ligand>
        <name>substrate</name>
    </ligand>
</feature>
<dbReference type="GO" id="GO:0071555">
    <property type="term" value="P:cell wall organization"/>
    <property type="evidence" value="ECO:0007669"/>
    <property type="project" value="UniProtKB-KW"/>
</dbReference>
<dbReference type="SUPFAM" id="SSF53681">
    <property type="entry name" value="Aspartate/glutamate racemase"/>
    <property type="match status" value="2"/>
</dbReference>
<evidence type="ECO:0000256" key="4">
    <source>
        <dbReference type="ARBA" id="ARBA00022984"/>
    </source>
</evidence>
<dbReference type="InterPro" id="IPR033134">
    <property type="entry name" value="Asp/Glu_racemase_AS_2"/>
</dbReference>
<evidence type="ECO:0000256" key="5">
    <source>
        <dbReference type="ARBA" id="ARBA00023235"/>
    </source>
</evidence>
<evidence type="ECO:0000256" key="7">
    <source>
        <dbReference type="HAMAP-Rule" id="MF_00258"/>
    </source>
</evidence>
<dbReference type="GO" id="GO:0008360">
    <property type="term" value="P:regulation of cell shape"/>
    <property type="evidence" value="ECO:0007669"/>
    <property type="project" value="UniProtKB-KW"/>
</dbReference>
<dbReference type="Proteomes" id="UP000264693">
    <property type="component" value="Chromosome"/>
</dbReference>
<evidence type="ECO:0000313" key="9">
    <source>
        <dbReference type="EMBL" id="PHO16460.1"/>
    </source>
</evidence>
<gene>
    <name evidence="7 8" type="primary">murI</name>
    <name evidence="8" type="ORF">AMRN_2429</name>
    <name evidence="9" type="ORF">CPH92_01460</name>
</gene>
<dbReference type="InterPro" id="IPR015942">
    <property type="entry name" value="Asp/Glu/hydantoin_racemase"/>
</dbReference>
<proteinExistence type="inferred from homology"/>
<dbReference type="HAMAP" id="MF_00258">
    <property type="entry name" value="Glu_racemase"/>
    <property type="match status" value="1"/>
</dbReference>
<dbReference type="Proteomes" id="UP000224740">
    <property type="component" value="Unassembled WGS sequence"/>
</dbReference>
<comment type="function">
    <text evidence="7">Provides the (R)-glutamate required for cell wall biosynthesis.</text>
</comment>
<dbReference type="InterPro" id="IPR004391">
    <property type="entry name" value="Glu_race"/>
</dbReference>
<reference evidence="10" key="1">
    <citation type="submission" date="2017-09" db="EMBL/GenBank/DDBJ databases">
        <title>Arcobacter canalis sp. nov., a new species isolated from a water canal contaminated with urban sewage.</title>
        <authorList>
            <person name="Perez-Cataluna A."/>
            <person name="Salas-Masso N."/>
            <person name="Figueras M.J."/>
        </authorList>
    </citation>
    <scope>NUCLEOTIDE SEQUENCE [LARGE SCALE GENOMIC DNA]</scope>
    <source>
        <strain evidence="10">CECT 7727</strain>
    </source>
</reference>
<dbReference type="KEGG" id="amar:AMRN_2429"/>
<dbReference type="Gene3D" id="3.40.50.1860">
    <property type="match status" value="2"/>
</dbReference>
<feature type="active site" description="Proton donor/acceptor" evidence="7">
    <location>
        <position position="71"/>
    </location>
</feature>
<dbReference type="Pfam" id="PF01177">
    <property type="entry name" value="Asp_Glu_race"/>
    <property type="match status" value="1"/>
</dbReference>
<sequence length="265" mass="29554">MKIGVFDSGLGGLTVVKAINKYFKGADILYIADTIFAPYGNKTHEAIKNRCILISEFLIKNHNIEALIVACNTATSAAIKELRNLYPNLIVIGTEPGIKPAIELTKTLNIGVLATAATLKGEKYQLLVNQLSKQKPIKLYEQACIGLVEQIEKGEINSFKTNEMLKKWLKPMIENSVDTIVLGCTHYPIVSDNIKNIMGENINLIETGQAIANRLEYLCKIKGHCNFDPIKISILHTGNINKNMIKKIFENNKNIDEIKVRKCEI</sequence>
<keyword evidence="4 7" id="KW-0573">Peptidoglycan synthesis</keyword>
<comment type="pathway">
    <text evidence="7">Cell wall biogenesis; peptidoglycan biosynthesis.</text>
</comment>
<feature type="active site" description="Proton donor/acceptor" evidence="7">
    <location>
        <position position="184"/>
    </location>
</feature>
<keyword evidence="3 7" id="KW-0133">Cell shape</keyword>
<dbReference type="PROSITE" id="PS00924">
    <property type="entry name" value="ASP_GLU_RACEMASE_2"/>
    <property type="match status" value="1"/>
</dbReference>
<comment type="similarity">
    <text evidence="7">Belongs to the aspartate/glutamate racemases family.</text>
</comment>
<keyword evidence="5 7" id="KW-0413">Isomerase</keyword>
<dbReference type="FunFam" id="3.40.50.1860:FF:000001">
    <property type="entry name" value="Glutamate racemase"/>
    <property type="match status" value="1"/>
</dbReference>
<dbReference type="AlphaFoldDB" id="A0A347TNF3"/>
<name>A0A347TNF3_9BACT</name>
<dbReference type="UniPathway" id="UPA00219"/>
<keyword evidence="10" id="KW-1185">Reference proteome</keyword>
<evidence type="ECO:0000256" key="2">
    <source>
        <dbReference type="ARBA" id="ARBA00013090"/>
    </source>
</evidence>
<evidence type="ECO:0000313" key="11">
    <source>
        <dbReference type="Proteomes" id="UP000264693"/>
    </source>
</evidence>
<evidence type="ECO:0000313" key="8">
    <source>
        <dbReference type="EMBL" id="AXX88131.1"/>
    </source>
</evidence>
<feature type="binding site" evidence="7">
    <location>
        <begin position="185"/>
        <end position="186"/>
    </location>
    <ligand>
        <name>substrate</name>
    </ligand>
</feature>
<dbReference type="NCBIfam" id="TIGR00067">
    <property type="entry name" value="glut_race"/>
    <property type="match status" value="1"/>
</dbReference>
<feature type="binding site" evidence="7">
    <location>
        <begin position="39"/>
        <end position="40"/>
    </location>
    <ligand>
        <name>substrate</name>
    </ligand>
</feature>
<dbReference type="InterPro" id="IPR018187">
    <property type="entry name" value="Asp/Glu_racemase_AS_1"/>
</dbReference>
<dbReference type="RefSeq" id="WP_099310035.1">
    <property type="nucleotide sequence ID" value="NZ_CP032101.1"/>
</dbReference>